<dbReference type="Gene3D" id="3.30.428.10">
    <property type="entry name" value="HIT-like"/>
    <property type="match status" value="1"/>
</dbReference>
<proteinExistence type="predicted"/>
<reference evidence="3" key="1">
    <citation type="submission" date="2019-12" db="EMBL/GenBank/DDBJ databases">
        <title>Comparative genomics gives insights into the taxonomy of the Azoarcus-Aromatoleum group and reveals separate origins of nif in the plant-associated Azoarcus and non-plant-associated Aromatoleum sub-groups.</title>
        <authorList>
            <person name="Lafos M."/>
            <person name="Maluk M."/>
            <person name="Batista M."/>
            <person name="Junghare M."/>
            <person name="Carmona M."/>
            <person name="Faoro H."/>
            <person name="Cruz L.M."/>
            <person name="Battistoni F."/>
            <person name="De Souza E."/>
            <person name="Pedrosa F."/>
            <person name="Chen W.-M."/>
            <person name="Poole P.S."/>
            <person name="Dixon R.A."/>
            <person name="James E.K."/>
        </authorList>
    </citation>
    <scope>NUCLEOTIDE SEQUENCE</scope>
    <source>
        <strain evidence="3">U120</strain>
    </source>
</reference>
<protein>
    <submittedName>
        <fullName evidence="3">HIT domain-containing protein</fullName>
    </submittedName>
</protein>
<dbReference type="PANTHER" id="PTHR23089">
    <property type="entry name" value="HISTIDINE TRIAD HIT PROTEIN"/>
    <property type="match status" value="1"/>
</dbReference>
<comment type="caution">
    <text evidence="3">The sequence shown here is derived from an EMBL/GenBank/DDBJ whole genome shotgun (WGS) entry which is preliminary data.</text>
</comment>
<dbReference type="InterPro" id="IPR001310">
    <property type="entry name" value="Histidine_triad_HIT"/>
</dbReference>
<dbReference type="Proteomes" id="UP000601990">
    <property type="component" value="Unassembled WGS sequence"/>
</dbReference>
<feature type="domain" description="HIT" evidence="2">
    <location>
        <begin position="5"/>
        <end position="113"/>
    </location>
</feature>
<dbReference type="InterPro" id="IPR019808">
    <property type="entry name" value="Histidine_triad_CS"/>
</dbReference>
<dbReference type="PRINTS" id="PR00332">
    <property type="entry name" value="HISTRIAD"/>
</dbReference>
<organism evidence="3 4">
    <name type="scientific">Aromatoleum buckelii</name>
    <dbReference type="NCBI Taxonomy" id="200254"/>
    <lineage>
        <taxon>Bacteria</taxon>
        <taxon>Pseudomonadati</taxon>
        <taxon>Pseudomonadota</taxon>
        <taxon>Betaproteobacteria</taxon>
        <taxon>Rhodocyclales</taxon>
        <taxon>Rhodocyclaceae</taxon>
        <taxon>Aromatoleum</taxon>
    </lineage>
</organism>
<evidence type="ECO:0000256" key="1">
    <source>
        <dbReference type="PROSITE-ProRule" id="PRU00464"/>
    </source>
</evidence>
<sequence length="115" mass="12756">MSDCIFCRIVAGEIPAKKIYEDEDILAFHDIHPVAPVHFLVIPKLHIPSMAELRPEHAAVMGRLMTESARIAGELGCADGFRTIVNTGRVGRQEVYHLHVHIVGGPEVLPAMLRR</sequence>
<dbReference type="CDD" id="cd01276">
    <property type="entry name" value="PKCI_related"/>
    <property type="match status" value="1"/>
</dbReference>
<dbReference type="Pfam" id="PF01230">
    <property type="entry name" value="HIT"/>
    <property type="match status" value="1"/>
</dbReference>
<dbReference type="PROSITE" id="PS51084">
    <property type="entry name" value="HIT_2"/>
    <property type="match status" value="1"/>
</dbReference>
<gene>
    <name evidence="3" type="ORF">GO608_05540</name>
</gene>
<dbReference type="RefSeq" id="WP_169198085.1">
    <property type="nucleotide sequence ID" value="NZ_WTVH02000010.1"/>
</dbReference>
<dbReference type="InterPro" id="IPR036265">
    <property type="entry name" value="HIT-like_sf"/>
</dbReference>
<feature type="short sequence motif" description="Histidine triad motif" evidence="1">
    <location>
        <begin position="97"/>
        <end position="101"/>
    </location>
</feature>
<dbReference type="EMBL" id="WTVH01000007">
    <property type="protein sequence ID" value="NMF92789.1"/>
    <property type="molecule type" value="Genomic_DNA"/>
</dbReference>
<evidence type="ECO:0000313" key="3">
    <source>
        <dbReference type="EMBL" id="NMF92789.1"/>
    </source>
</evidence>
<evidence type="ECO:0000313" key="4">
    <source>
        <dbReference type="Proteomes" id="UP000601990"/>
    </source>
</evidence>
<evidence type="ECO:0000259" key="2">
    <source>
        <dbReference type="PROSITE" id="PS51084"/>
    </source>
</evidence>
<name>A0ABX1N1M9_9RHOO</name>
<dbReference type="InterPro" id="IPR011146">
    <property type="entry name" value="HIT-like"/>
</dbReference>
<accession>A0ABX1N1M9</accession>
<keyword evidence="4" id="KW-1185">Reference proteome</keyword>
<dbReference type="PROSITE" id="PS00892">
    <property type="entry name" value="HIT_1"/>
    <property type="match status" value="1"/>
</dbReference>
<dbReference type="SUPFAM" id="SSF54197">
    <property type="entry name" value="HIT-like"/>
    <property type="match status" value="1"/>
</dbReference>